<dbReference type="InterPro" id="IPR036259">
    <property type="entry name" value="MFS_trans_sf"/>
</dbReference>
<dbReference type="PhylomeDB" id="B8MJ05"/>
<dbReference type="FunFam" id="1.20.1250.20:FF:000065">
    <property type="entry name" value="Putative MFS pantothenate transporter"/>
    <property type="match status" value="1"/>
</dbReference>
<feature type="transmembrane region" description="Helical" evidence="8">
    <location>
        <begin position="370"/>
        <end position="388"/>
    </location>
</feature>
<comment type="subcellular location">
    <subcellularLocation>
        <location evidence="1">Membrane</location>
        <topology evidence="1">Multi-pass membrane protein</topology>
    </subcellularLocation>
</comment>
<evidence type="ECO:0000313" key="9">
    <source>
        <dbReference type="EMBL" id="EED15667.1"/>
    </source>
</evidence>
<evidence type="ECO:0000256" key="2">
    <source>
        <dbReference type="ARBA" id="ARBA00022448"/>
    </source>
</evidence>
<feature type="transmembrane region" description="Helical" evidence="8">
    <location>
        <begin position="199"/>
        <end position="221"/>
    </location>
</feature>
<dbReference type="VEuPathDB" id="FungiDB:TSTA_051050"/>
<dbReference type="OrthoDB" id="3639251at2759"/>
<keyword evidence="4 8" id="KW-1133">Transmembrane helix</keyword>
<dbReference type="Pfam" id="PF07690">
    <property type="entry name" value="MFS_1"/>
    <property type="match status" value="1"/>
</dbReference>
<feature type="transmembrane region" description="Helical" evidence="8">
    <location>
        <begin position="460"/>
        <end position="483"/>
    </location>
</feature>
<feature type="transmembrane region" description="Helical" evidence="8">
    <location>
        <begin position="429"/>
        <end position="448"/>
    </location>
</feature>
<feature type="transmembrane region" description="Helical" evidence="8">
    <location>
        <begin position="304"/>
        <end position="327"/>
    </location>
</feature>
<feature type="transmembrane region" description="Helical" evidence="8">
    <location>
        <begin position="233"/>
        <end position="255"/>
    </location>
</feature>
<proteinExistence type="inferred from homology"/>
<dbReference type="RefSeq" id="XP_002485620.1">
    <property type="nucleotide sequence ID" value="XM_002485575.1"/>
</dbReference>
<dbReference type="FunCoup" id="B8MJ05">
    <property type="interactions" value="44"/>
</dbReference>
<protein>
    <submittedName>
        <fullName evidence="9">Pantothenate transporter, putative</fullName>
    </submittedName>
</protein>
<gene>
    <name evidence="9" type="ORF">TSTA_051050</name>
</gene>
<feature type="region of interest" description="Disordered" evidence="7">
    <location>
        <begin position="18"/>
        <end position="39"/>
    </location>
</feature>
<keyword evidence="5 8" id="KW-0472">Membrane</keyword>
<dbReference type="AlphaFoldDB" id="B8MJ05"/>
<feature type="transmembrane region" description="Helical" evidence="8">
    <location>
        <begin position="339"/>
        <end position="358"/>
    </location>
</feature>
<dbReference type="eggNOG" id="KOG2533">
    <property type="taxonomic scope" value="Eukaryota"/>
</dbReference>
<feature type="compositionally biased region" description="Polar residues" evidence="7">
    <location>
        <begin position="25"/>
        <end position="35"/>
    </location>
</feature>
<evidence type="ECO:0000256" key="8">
    <source>
        <dbReference type="SAM" id="Phobius"/>
    </source>
</evidence>
<dbReference type="GO" id="GO:0016020">
    <property type="term" value="C:membrane"/>
    <property type="evidence" value="ECO:0007669"/>
    <property type="project" value="UniProtKB-SubCell"/>
</dbReference>
<keyword evidence="3 8" id="KW-0812">Transmembrane</keyword>
<dbReference type="OMA" id="WASYYLT"/>
<dbReference type="PANTHER" id="PTHR43791:SF39">
    <property type="entry name" value="TRANSPORTER LIZ1_SEO1, PUTATIVE (AFU_ORTHOLOGUE AFUA_3G00980)-RELATED"/>
    <property type="match status" value="1"/>
</dbReference>
<organism evidence="9 10">
    <name type="scientific">Talaromyces stipitatus (strain ATCC 10500 / CBS 375.48 / QM 6759 / NRRL 1006)</name>
    <name type="common">Penicillium stipitatum</name>
    <dbReference type="NCBI Taxonomy" id="441959"/>
    <lineage>
        <taxon>Eukaryota</taxon>
        <taxon>Fungi</taxon>
        <taxon>Dikarya</taxon>
        <taxon>Ascomycota</taxon>
        <taxon>Pezizomycotina</taxon>
        <taxon>Eurotiomycetes</taxon>
        <taxon>Eurotiomycetidae</taxon>
        <taxon>Eurotiales</taxon>
        <taxon>Trichocomaceae</taxon>
        <taxon>Talaromyces</taxon>
        <taxon>Talaromyces sect. Talaromyces</taxon>
    </lineage>
</organism>
<dbReference type="HOGENOM" id="CLU_001265_4_2_1"/>
<name>B8MJ05_TALSN</name>
<dbReference type="EMBL" id="EQ962657">
    <property type="protein sequence ID" value="EED15667.1"/>
    <property type="molecule type" value="Genomic_DNA"/>
</dbReference>
<reference evidence="10" key="1">
    <citation type="journal article" date="2015" name="Genome Announc.">
        <title>Genome sequence of the AIDS-associated pathogen Penicillium marneffei (ATCC18224) and its near taxonomic relative Talaromyces stipitatus (ATCC10500).</title>
        <authorList>
            <person name="Nierman W.C."/>
            <person name="Fedorova-Abrams N.D."/>
            <person name="Andrianopoulos A."/>
        </authorList>
    </citation>
    <scope>NUCLEOTIDE SEQUENCE [LARGE SCALE GENOMIC DNA]</scope>
    <source>
        <strain evidence="10">ATCC 10500 / CBS 375.48 / QM 6759 / NRRL 1006</strain>
    </source>
</reference>
<comment type="similarity">
    <text evidence="6">Belongs to the major facilitator superfamily. Allantoate permease family.</text>
</comment>
<dbReference type="GeneID" id="8109147"/>
<evidence type="ECO:0000256" key="4">
    <source>
        <dbReference type="ARBA" id="ARBA00022989"/>
    </source>
</evidence>
<dbReference type="SUPFAM" id="SSF103473">
    <property type="entry name" value="MFS general substrate transporter"/>
    <property type="match status" value="1"/>
</dbReference>
<dbReference type="Gene3D" id="1.20.1250.20">
    <property type="entry name" value="MFS general substrate transporter like domains"/>
    <property type="match status" value="2"/>
</dbReference>
<evidence type="ECO:0000313" key="10">
    <source>
        <dbReference type="Proteomes" id="UP000001745"/>
    </source>
</evidence>
<accession>B8MJ05</accession>
<dbReference type="Proteomes" id="UP000001745">
    <property type="component" value="Unassembled WGS sequence"/>
</dbReference>
<dbReference type="InParanoid" id="B8MJ05"/>
<keyword evidence="2" id="KW-0813">Transport</keyword>
<evidence type="ECO:0000256" key="7">
    <source>
        <dbReference type="SAM" id="MobiDB-lite"/>
    </source>
</evidence>
<dbReference type="PANTHER" id="PTHR43791">
    <property type="entry name" value="PERMEASE-RELATED"/>
    <property type="match status" value="1"/>
</dbReference>
<evidence type="ECO:0000256" key="1">
    <source>
        <dbReference type="ARBA" id="ARBA00004141"/>
    </source>
</evidence>
<keyword evidence="10" id="KW-1185">Reference proteome</keyword>
<sequence length="538" mass="60544">MERKHLDVAVAETRVVAENSHPSDRNSVLEQPNINDQDKPPLPFRRRLKHIVWDTLDYTPAERRFVSKIDFFILTWAGFSYFSKNLNSNNLSNAYVSGMKEEINVVGNQYQTFITMWTIGYVISQIPSQVICTRVRPSIWCPSWELLWVIVTFASSSVKTPHQLYACRFFVGLAEGTFYPAVHTVLGAWYTKREIAKRACIFFGSAFVGSMFSGYLQAALYTGMDGVGGLSGWRWLFIFDGVITFPMAVWGYIALPDLPTNTRVFWLKPHEKELAVRRIKEAGKAVGEPVTWAGIKRVLGKWHFWVYTAYYTFFICSENIGSYMNLWLKSLHKYSVAEINTYPTVTNAITIVTSLAYGWTSDYIKLRSPIVFFSLCVCFFAAVNLAVWDGVPFGLKWASYYLTGFAQGSGPVFLTMVNEVCAGDSLERIIILGSTNSIAYAFNAWIPLLSYNTTYAPRFLVGNSITVALIICAAMTLALAVYLERRDNARKYDVGEEDATSSPIVASQSEEWNAGKSGREGLAGAFAKEIGEIRFSEC</sequence>
<feature type="transmembrane region" description="Helical" evidence="8">
    <location>
        <begin position="400"/>
        <end position="417"/>
    </location>
</feature>
<evidence type="ECO:0000256" key="6">
    <source>
        <dbReference type="ARBA" id="ARBA00037968"/>
    </source>
</evidence>
<evidence type="ECO:0000256" key="5">
    <source>
        <dbReference type="ARBA" id="ARBA00023136"/>
    </source>
</evidence>
<dbReference type="InterPro" id="IPR011701">
    <property type="entry name" value="MFS"/>
</dbReference>
<dbReference type="GO" id="GO:0022857">
    <property type="term" value="F:transmembrane transporter activity"/>
    <property type="evidence" value="ECO:0007669"/>
    <property type="project" value="InterPro"/>
</dbReference>
<evidence type="ECO:0000256" key="3">
    <source>
        <dbReference type="ARBA" id="ARBA00022692"/>
    </source>
</evidence>